<reference evidence="1" key="1">
    <citation type="submission" date="2013-04" db="EMBL/GenBank/DDBJ databases">
        <authorList>
            <person name="Qu J."/>
            <person name="Murali S.C."/>
            <person name="Bandaranaike D."/>
            <person name="Bellair M."/>
            <person name="Blankenburg K."/>
            <person name="Chao H."/>
            <person name="Dinh H."/>
            <person name="Doddapaneni H."/>
            <person name="Downs B."/>
            <person name="Dugan-Rocha S."/>
            <person name="Elkadiri S."/>
            <person name="Gnanaolivu R.D."/>
            <person name="Hernandez B."/>
            <person name="Javaid M."/>
            <person name="Jayaseelan J.C."/>
            <person name="Lee S."/>
            <person name="Li M."/>
            <person name="Ming W."/>
            <person name="Munidasa M."/>
            <person name="Muniz J."/>
            <person name="Nguyen L."/>
            <person name="Ongeri F."/>
            <person name="Osuji N."/>
            <person name="Pu L.-L."/>
            <person name="Puazo M."/>
            <person name="Qu C."/>
            <person name="Quiroz J."/>
            <person name="Raj R."/>
            <person name="Weissenberger G."/>
            <person name="Xin Y."/>
            <person name="Zou X."/>
            <person name="Han Y."/>
            <person name="Richards S."/>
            <person name="Worley K."/>
            <person name="Muzny D."/>
            <person name="Gibbs R."/>
        </authorList>
    </citation>
    <scope>NUCLEOTIDE SEQUENCE</scope>
    <source>
        <strain evidence="1">Sampled in the wild</strain>
    </source>
</reference>
<accession>A0A8K0KB96</accession>
<dbReference type="Proteomes" id="UP000792457">
    <property type="component" value="Unassembled WGS sequence"/>
</dbReference>
<evidence type="ECO:0000313" key="1">
    <source>
        <dbReference type="EMBL" id="KAG8231871.1"/>
    </source>
</evidence>
<name>A0A8K0KB96_LADFU</name>
<proteinExistence type="predicted"/>
<protein>
    <submittedName>
        <fullName evidence="1">Uncharacterized protein</fullName>
    </submittedName>
</protein>
<dbReference type="AlphaFoldDB" id="A0A8K0KB96"/>
<reference evidence="1" key="2">
    <citation type="submission" date="2017-10" db="EMBL/GenBank/DDBJ databases">
        <title>Ladona fulva Genome sequencing and assembly.</title>
        <authorList>
            <person name="Murali S."/>
            <person name="Richards S."/>
            <person name="Bandaranaike D."/>
            <person name="Bellair M."/>
            <person name="Blankenburg K."/>
            <person name="Chao H."/>
            <person name="Dinh H."/>
            <person name="Doddapaneni H."/>
            <person name="Dugan-Rocha S."/>
            <person name="Elkadiri S."/>
            <person name="Gnanaolivu R."/>
            <person name="Hernandez B."/>
            <person name="Skinner E."/>
            <person name="Javaid M."/>
            <person name="Lee S."/>
            <person name="Li M."/>
            <person name="Ming W."/>
            <person name="Munidasa M."/>
            <person name="Muniz J."/>
            <person name="Nguyen L."/>
            <person name="Hughes D."/>
            <person name="Osuji N."/>
            <person name="Pu L.-L."/>
            <person name="Puazo M."/>
            <person name="Qu C."/>
            <person name="Quiroz J."/>
            <person name="Raj R."/>
            <person name="Weissenberger G."/>
            <person name="Xin Y."/>
            <person name="Zou X."/>
            <person name="Han Y."/>
            <person name="Worley K."/>
            <person name="Muzny D."/>
            <person name="Gibbs R."/>
        </authorList>
    </citation>
    <scope>NUCLEOTIDE SEQUENCE</scope>
    <source>
        <strain evidence="1">Sampled in the wild</strain>
    </source>
</reference>
<gene>
    <name evidence="1" type="ORF">J437_LFUL011776</name>
</gene>
<sequence>MNSVISEIFYMKRRLLIMDLPSRTRLNDGTVKLVERNIEPCGVQLVDKDAVARRDPADLVELAREIQTADGFVKATACSKLQVIAEQVRFLQSQAQKVLEEARVNSSLHHAACNFRKVPGRLYHLYQRPSGQNYFSMLSPKEWGGENKCPHKFLGTYRLENDMSWTPEDQLQTRSDELAILHKVLSSDQNVSICYGLETPN</sequence>
<dbReference type="OrthoDB" id="9995764at2759"/>
<dbReference type="EMBL" id="KZ308580">
    <property type="protein sequence ID" value="KAG8231871.1"/>
    <property type="molecule type" value="Genomic_DNA"/>
</dbReference>
<comment type="caution">
    <text evidence="1">The sequence shown here is derived from an EMBL/GenBank/DDBJ whole genome shotgun (WGS) entry which is preliminary data.</text>
</comment>
<dbReference type="PANTHER" id="PTHR14553">
    <property type="entry name" value="UNCHARACTERIZED PROTEIN C1ORF50"/>
    <property type="match status" value="1"/>
</dbReference>
<organism evidence="1 2">
    <name type="scientific">Ladona fulva</name>
    <name type="common">Scarce chaser dragonfly</name>
    <name type="synonym">Libellula fulva</name>
    <dbReference type="NCBI Taxonomy" id="123851"/>
    <lineage>
        <taxon>Eukaryota</taxon>
        <taxon>Metazoa</taxon>
        <taxon>Ecdysozoa</taxon>
        <taxon>Arthropoda</taxon>
        <taxon>Hexapoda</taxon>
        <taxon>Insecta</taxon>
        <taxon>Pterygota</taxon>
        <taxon>Palaeoptera</taxon>
        <taxon>Odonata</taxon>
        <taxon>Epiprocta</taxon>
        <taxon>Anisoptera</taxon>
        <taxon>Libelluloidea</taxon>
        <taxon>Libellulidae</taxon>
        <taxon>Ladona</taxon>
    </lineage>
</organism>
<dbReference type="PANTHER" id="PTHR14553:SF1">
    <property type="entry name" value="SIMILAR TO CHROMOSOME 1 OPEN READING FRAME 50"/>
    <property type="match status" value="1"/>
</dbReference>
<evidence type="ECO:0000313" key="2">
    <source>
        <dbReference type="Proteomes" id="UP000792457"/>
    </source>
</evidence>
<keyword evidence="2" id="KW-1185">Reference proteome</keyword>
<dbReference type="InterPro" id="IPR019534">
    <property type="entry name" value="DUF2452"/>
</dbReference>
<dbReference type="Pfam" id="PF10504">
    <property type="entry name" value="DUF2452"/>
    <property type="match status" value="1"/>
</dbReference>